<dbReference type="Proteomes" id="UP000799757">
    <property type="component" value="Unassembled WGS sequence"/>
</dbReference>
<dbReference type="OrthoDB" id="3939315at2759"/>
<gene>
    <name evidence="1" type="ORF">K505DRAFT_212948</name>
</gene>
<feature type="non-terminal residue" evidence="1">
    <location>
        <position position="233"/>
    </location>
</feature>
<sequence>DQHNVLRSIATAPPTFYPPEPPPDYATVDALASSFRLDAPFVYATKTSNTPRYQLMQEFTRSGKPRKLSVRRLLPSETRSASLPSSSLDSPVLRLRYDEDGTMYTITTYEMRGHRSSTLAGSIKLETGMSVLGAKWTKFWLFTKNARRDSLNPENEARLLKYGYHADEEWDKRLLFSVKRGVWEDGERRRVAVENGREFETLGEVSGPRRDLLVSCWLKRVWMGEGIRWEDDV</sequence>
<evidence type="ECO:0000313" key="2">
    <source>
        <dbReference type="Proteomes" id="UP000799757"/>
    </source>
</evidence>
<protein>
    <submittedName>
        <fullName evidence="1">Uncharacterized protein</fullName>
    </submittedName>
</protein>
<reference evidence="1" key="1">
    <citation type="journal article" date="2020" name="Stud. Mycol.">
        <title>101 Dothideomycetes genomes: a test case for predicting lifestyles and emergence of pathogens.</title>
        <authorList>
            <person name="Haridas S."/>
            <person name="Albert R."/>
            <person name="Binder M."/>
            <person name="Bloem J."/>
            <person name="Labutti K."/>
            <person name="Salamov A."/>
            <person name="Andreopoulos B."/>
            <person name="Baker S."/>
            <person name="Barry K."/>
            <person name="Bills G."/>
            <person name="Bluhm B."/>
            <person name="Cannon C."/>
            <person name="Castanera R."/>
            <person name="Culley D."/>
            <person name="Daum C."/>
            <person name="Ezra D."/>
            <person name="Gonzalez J."/>
            <person name="Henrissat B."/>
            <person name="Kuo A."/>
            <person name="Liang C."/>
            <person name="Lipzen A."/>
            <person name="Lutzoni F."/>
            <person name="Magnuson J."/>
            <person name="Mondo S."/>
            <person name="Nolan M."/>
            <person name="Ohm R."/>
            <person name="Pangilinan J."/>
            <person name="Park H.-J."/>
            <person name="Ramirez L."/>
            <person name="Alfaro M."/>
            <person name="Sun H."/>
            <person name="Tritt A."/>
            <person name="Yoshinaga Y."/>
            <person name="Zwiers L.-H."/>
            <person name="Turgeon B."/>
            <person name="Goodwin S."/>
            <person name="Spatafora J."/>
            <person name="Crous P."/>
            <person name="Grigoriev I."/>
        </authorList>
    </citation>
    <scope>NUCLEOTIDE SEQUENCE</scope>
    <source>
        <strain evidence="1">CBS 109.77</strain>
    </source>
</reference>
<dbReference type="EMBL" id="MU001895">
    <property type="protein sequence ID" value="KAF2794326.1"/>
    <property type="molecule type" value="Genomic_DNA"/>
</dbReference>
<accession>A0A6A6XD03</accession>
<feature type="non-terminal residue" evidence="1">
    <location>
        <position position="1"/>
    </location>
</feature>
<proteinExistence type="predicted"/>
<name>A0A6A6XD03_9PLEO</name>
<dbReference type="AlphaFoldDB" id="A0A6A6XD03"/>
<keyword evidence="2" id="KW-1185">Reference proteome</keyword>
<evidence type="ECO:0000313" key="1">
    <source>
        <dbReference type="EMBL" id="KAF2794326.1"/>
    </source>
</evidence>
<organism evidence="1 2">
    <name type="scientific">Melanomma pulvis-pyrius CBS 109.77</name>
    <dbReference type="NCBI Taxonomy" id="1314802"/>
    <lineage>
        <taxon>Eukaryota</taxon>
        <taxon>Fungi</taxon>
        <taxon>Dikarya</taxon>
        <taxon>Ascomycota</taxon>
        <taxon>Pezizomycotina</taxon>
        <taxon>Dothideomycetes</taxon>
        <taxon>Pleosporomycetidae</taxon>
        <taxon>Pleosporales</taxon>
        <taxon>Melanommataceae</taxon>
        <taxon>Melanomma</taxon>
    </lineage>
</organism>